<gene>
    <name evidence="2" type="ORF">C1H46_036708</name>
</gene>
<feature type="region of interest" description="Disordered" evidence="1">
    <location>
        <begin position="1"/>
        <end position="30"/>
    </location>
</feature>
<feature type="compositionally biased region" description="Polar residues" evidence="1">
    <location>
        <begin position="20"/>
        <end position="29"/>
    </location>
</feature>
<protein>
    <submittedName>
        <fullName evidence="2">Uncharacterized protein</fullName>
    </submittedName>
</protein>
<keyword evidence="3" id="KW-1185">Reference proteome</keyword>
<sequence>MTGGDLVVHQIPHPSHQPKIDSTASSRPSSPALCQVLGRVVHHAQHQQGFESSKAKGFSMFRSWVNLGIYKERR</sequence>
<accession>A0A540KUT7</accession>
<evidence type="ECO:0000313" key="2">
    <source>
        <dbReference type="EMBL" id="TQD77752.1"/>
    </source>
</evidence>
<dbReference type="EMBL" id="VIEB01000944">
    <property type="protein sequence ID" value="TQD77752.1"/>
    <property type="molecule type" value="Genomic_DNA"/>
</dbReference>
<comment type="caution">
    <text evidence="2">The sequence shown here is derived from an EMBL/GenBank/DDBJ whole genome shotgun (WGS) entry which is preliminary data.</text>
</comment>
<organism evidence="2 3">
    <name type="scientific">Malus baccata</name>
    <name type="common">Siberian crab apple</name>
    <name type="synonym">Pyrus baccata</name>
    <dbReference type="NCBI Taxonomy" id="106549"/>
    <lineage>
        <taxon>Eukaryota</taxon>
        <taxon>Viridiplantae</taxon>
        <taxon>Streptophyta</taxon>
        <taxon>Embryophyta</taxon>
        <taxon>Tracheophyta</taxon>
        <taxon>Spermatophyta</taxon>
        <taxon>Magnoliopsida</taxon>
        <taxon>eudicotyledons</taxon>
        <taxon>Gunneridae</taxon>
        <taxon>Pentapetalae</taxon>
        <taxon>rosids</taxon>
        <taxon>fabids</taxon>
        <taxon>Rosales</taxon>
        <taxon>Rosaceae</taxon>
        <taxon>Amygdaloideae</taxon>
        <taxon>Maleae</taxon>
        <taxon>Malus</taxon>
    </lineage>
</organism>
<name>A0A540KUT7_MALBA</name>
<proteinExistence type="predicted"/>
<evidence type="ECO:0000313" key="3">
    <source>
        <dbReference type="Proteomes" id="UP000315295"/>
    </source>
</evidence>
<evidence type="ECO:0000256" key="1">
    <source>
        <dbReference type="SAM" id="MobiDB-lite"/>
    </source>
</evidence>
<dbReference type="AlphaFoldDB" id="A0A540KUT7"/>
<reference evidence="2 3" key="1">
    <citation type="journal article" date="2019" name="G3 (Bethesda)">
        <title>Sequencing of a Wild Apple (Malus baccata) Genome Unravels the Differences Between Cultivated and Wild Apple Species Regarding Disease Resistance and Cold Tolerance.</title>
        <authorList>
            <person name="Chen X."/>
        </authorList>
    </citation>
    <scope>NUCLEOTIDE SEQUENCE [LARGE SCALE GENOMIC DNA]</scope>
    <source>
        <strain evidence="3">cv. Shandingzi</strain>
        <tissue evidence="2">Leaves</tissue>
    </source>
</reference>
<dbReference type="Proteomes" id="UP000315295">
    <property type="component" value="Unassembled WGS sequence"/>
</dbReference>